<comment type="subcellular location">
    <subcellularLocation>
        <location evidence="1">Nucleus</location>
    </subcellularLocation>
</comment>
<dbReference type="Pfam" id="PF13934">
    <property type="entry name" value="ELYS"/>
    <property type="match status" value="1"/>
</dbReference>
<dbReference type="GO" id="GO:0016567">
    <property type="term" value="P:protein ubiquitination"/>
    <property type="evidence" value="ECO:0007669"/>
    <property type="project" value="InterPro"/>
</dbReference>
<keyword evidence="6" id="KW-1185">Reference proteome</keyword>
<dbReference type="EMBL" id="JARAOO010000010">
    <property type="protein sequence ID" value="KAJ7952544.1"/>
    <property type="molecule type" value="Genomic_DNA"/>
</dbReference>
<reference evidence="5" key="1">
    <citation type="journal article" date="2023" name="Science">
        <title>Elucidation of the pathway for biosynthesis of saponin adjuvants from the soapbark tree.</title>
        <authorList>
            <person name="Reed J."/>
            <person name="Orme A."/>
            <person name="El-Demerdash A."/>
            <person name="Owen C."/>
            <person name="Martin L.B.B."/>
            <person name="Misra R.C."/>
            <person name="Kikuchi S."/>
            <person name="Rejzek M."/>
            <person name="Martin A.C."/>
            <person name="Harkess A."/>
            <person name="Leebens-Mack J."/>
            <person name="Louveau T."/>
            <person name="Stephenson M.J."/>
            <person name="Osbourn A."/>
        </authorList>
    </citation>
    <scope>NUCLEOTIDE SEQUENCE</scope>
    <source>
        <strain evidence="5">S10</strain>
    </source>
</reference>
<evidence type="ECO:0000259" key="4">
    <source>
        <dbReference type="Pfam" id="PF13934"/>
    </source>
</evidence>
<comment type="caution">
    <text evidence="5">The sequence shown here is derived from an EMBL/GenBank/DDBJ whole genome shotgun (WGS) entry which is preliminary data.</text>
</comment>
<accession>A0AAD7PF33</accession>
<dbReference type="GO" id="GO:0004842">
    <property type="term" value="F:ubiquitin-protein transferase activity"/>
    <property type="evidence" value="ECO:0007669"/>
    <property type="project" value="InterPro"/>
</dbReference>
<evidence type="ECO:0000256" key="2">
    <source>
        <dbReference type="ARBA" id="ARBA00023242"/>
    </source>
</evidence>
<proteinExistence type="predicted"/>
<dbReference type="InterPro" id="IPR044718">
    <property type="entry name" value="HOS1"/>
</dbReference>
<evidence type="ECO:0000256" key="3">
    <source>
        <dbReference type="SAM" id="MobiDB-lite"/>
    </source>
</evidence>
<sequence>MVLRWSARDGGSQMVSLGEAVTAVRVRVECGLLTEAFMHQRMLCTRVRENKLNYGPSGGATAHLKGEGSSWADWVEILVTEICCLCIRRNLVECLIALPWNSDEEKHIHTCLFDYAVEDPLRTTGSLLVVFYIQVCRGISTTLVDKSLELLPEVKRQQLRSGKLPEPAVPSQEEAEIPEKADLPDIQDPKSISLLIPSSANSSYLLHTDHTSGFLRPSIFETASRLGGSVYSFGSEFSNFGSSHERLVSNTERGLMPLGSIEDSFRYDSTVSPRTHQTNFMDTSPFKGKNRSSAGNPTYNIFGKLSPAAEQNGILFQNRYTSPLNSYRATANSYTRTTRNREFSKDFARDLDPNTSTKIAQPDREVRPWIMVSPDDLMDASCSHVENGSTFEDRNTDGGPRWRSDETSDEEEEQGLERAMGIAHHVTPTRRFRRSRLSKR</sequence>
<dbReference type="KEGG" id="qsa:O6P43_024374"/>
<dbReference type="PANTHER" id="PTHR47358:SF2">
    <property type="entry name" value="E3 UBIQUITIN-PROTEIN LIGASE HOS1"/>
    <property type="match status" value="1"/>
</dbReference>
<dbReference type="AlphaFoldDB" id="A0AAD7PF33"/>
<evidence type="ECO:0000313" key="6">
    <source>
        <dbReference type="Proteomes" id="UP001163823"/>
    </source>
</evidence>
<keyword evidence="2" id="KW-0539">Nucleus</keyword>
<organism evidence="5 6">
    <name type="scientific">Quillaja saponaria</name>
    <name type="common">Soap bark tree</name>
    <dbReference type="NCBI Taxonomy" id="32244"/>
    <lineage>
        <taxon>Eukaryota</taxon>
        <taxon>Viridiplantae</taxon>
        <taxon>Streptophyta</taxon>
        <taxon>Embryophyta</taxon>
        <taxon>Tracheophyta</taxon>
        <taxon>Spermatophyta</taxon>
        <taxon>Magnoliopsida</taxon>
        <taxon>eudicotyledons</taxon>
        <taxon>Gunneridae</taxon>
        <taxon>Pentapetalae</taxon>
        <taxon>rosids</taxon>
        <taxon>fabids</taxon>
        <taxon>Fabales</taxon>
        <taxon>Quillajaceae</taxon>
        <taxon>Quillaja</taxon>
    </lineage>
</organism>
<gene>
    <name evidence="5" type="ORF">O6P43_024374</name>
</gene>
<feature type="region of interest" description="Disordered" evidence="3">
    <location>
        <begin position="272"/>
        <end position="293"/>
    </location>
</feature>
<dbReference type="Proteomes" id="UP001163823">
    <property type="component" value="Chromosome 10"/>
</dbReference>
<feature type="compositionally biased region" description="Polar residues" evidence="3">
    <location>
        <begin position="272"/>
        <end position="282"/>
    </location>
</feature>
<feature type="domain" description="ELYS-like" evidence="4">
    <location>
        <begin position="13"/>
        <end position="113"/>
    </location>
</feature>
<evidence type="ECO:0000256" key="1">
    <source>
        <dbReference type="ARBA" id="ARBA00004123"/>
    </source>
</evidence>
<dbReference type="GO" id="GO:0005634">
    <property type="term" value="C:nucleus"/>
    <property type="evidence" value="ECO:0007669"/>
    <property type="project" value="UniProtKB-SubCell"/>
</dbReference>
<dbReference type="PANTHER" id="PTHR47358">
    <property type="entry name" value="E3 UBIQUITIN-PROTEIN LIGASE HOS1"/>
    <property type="match status" value="1"/>
</dbReference>
<dbReference type="InterPro" id="IPR025151">
    <property type="entry name" value="ELYS_dom"/>
</dbReference>
<feature type="compositionally biased region" description="Basic residues" evidence="3">
    <location>
        <begin position="427"/>
        <end position="440"/>
    </location>
</feature>
<name>A0AAD7PF33_QUISA</name>
<feature type="compositionally biased region" description="Basic and acidic residues" evidence="3">
    <location>
        <begin position="391"/>
        <end position="406"/>
    </location>
</feature>
<feature type="region of interest" description="Disordered" evidence="3">
    <location>
        <begin position="385"/>
        <end position="440"/>
    </location>
</feature>
<protein>
    <submittedName>
        <fullName evidence="5">E3 ubiquitin-protein ligase HOS1</fullName>
    </submittedName>
</protein>
<evidence type="ECO:0000313" key="5">
    <source>
        <dbReference type="EMBL" id="KAJ7952544.1"/>
    </source>
</evidence>